<proteinExistence type="predicted"/>
<comment type="caution">
    <text evidence="1">The sequence shown here is derived from an EMBL/GenBank/DDBJ whole genome shotgun (WGS) entry which is preliminary data.</text>
</comment>
<accession>A0ABS7Y8Y6</accession>
<reference evidence="1 2" key="1">
    <citation type="submission" date="2021-07" db="EMBL/GenBank/DDBJ databases">
        <title>Characterization of Violacein-producing bacteria and related species.</title>
        <authorList>
            <person name="Wilson H.S."/>
            <person name="De Leon M.E."/>
        </authorList>
    </citation>
    <scope>NUCLEOTIDE SEQUENCE [LARGE SCALE GENOMIC DNA]</scope>
    <source>
        <strain evidence="1 2">HSC-2F05</strain>
    </source>
</reference>
<dbReference type="EMBL" id="JAHYBX010000002">
    <property type="protein sequence ID" value="MCA1856155.1"/>
    <property type="molecule type" value="Genomic_DNA"/>
</dbReference>
<name>A0ABS7Y8Y6_9BURK</name>
<keyword evidence="2" id="KW-1185">Reference proteome</keyword>
<dbReference type="Proteomes" id="UP001198602">
    <property type="component" value="Unassembled WGS sequence"/>
</dbReference>
<evidence type="ECO:0000313" key="2">
    <source>
        <dbReference type="Proteomes" id="UP001198602"/>
    </source>
</evidence>
<organism evidence="1 2">
    <name type="scientific">Massilia hydrophila</name>
    <dbReference type="NCBI Taxonomy" id="3044279"/>
    <lineage>
        <taxon>Bacteria</taxon>
        <taxon>Pseudomonadati</taxon>
        <taxon>Pseudomonadota</taxon>
        <taxon>Betaproteobacteria</taxon>
        <taxon>Burkholderiales</taxon>
        <taxon>Oxalobacteraceae</taxon>
        <taxon>Telluria group</taxon>
        <taxon>Massilia</taxon>
    </lineage>
</organism>
<sequence>MDKPSKAPSLLVLALILVALAVFGFMGARTMLSKHAANTEQQLALVWPELARLPQAERNFLVELALTCNVSARPATRPEVVECLRSVSGGAQSEAGARLERLLGQAPAR</sequence>
<gene>
    <name evidence="1" type="ORF">LE190_09480</name>
</gene>
<protein>
    <submittedName>
        <fullName evidence="1">Uncharacterized protein</fullName>
    </submittedName>
</protein>
<evidence type="ECO:0000313" key="1">
    <source>
        <dbReference type="EMBL" id="MCA1856155.1"/>
    </source>
</evidence>
<dbReference type="RefSeq" id="WP_225238450.1">
    <property type="nucleotide sequence ID" value="NZ_JAHYBX010000002.1"/>
</dbReference>